<evidence type="ECO:0000313" key="4">
    <source>
        <dbReference type="Proteomes" id="UP000799779"/>
    </source>
</evidence>
<dbReference type="PROSITE" id="PS50837">
    <property type="entry name" value="NACHT"/>
    <property type="match status" value="1"/>
</dbReference>
<sequence>MEALLAVGLAGNVVQFLQFASKIAAKANVIRKKGQPSSIPQWKQSTQQLARQAEVITDRLRASTTVLSQEDQCLIDVAIEFGTLSQQFVAYLDNFIQDSGSRTLFQSAKQSIKFQWHHPRVVEYFSQLDQLRSALKLATMLALRTHSNGNLEDVTTHLKQLYLDRQDTAREQRNILPAIERVIILVEGQTDQRLDEMQQQVGDCLRTLQSTRNPLSRTREDEILHWLYFRQIKWRFDEVDKAYRQTYEWVFDEEVDEKNSFVAHLTESNVSKPYFINGKAGSGKSTLLKFIAEHTNTDRSLRQWAQPHNLLALNFFFWNLGTPLQKTHTGLLRALVHDILSQHPELIPIVFPKLYWSQMKFDVGGEPTYIEMKNAFHILREKTTSFLRLCIFVDGIDELDGDQKDVSEFLCSLASPQIKLVVSSRPITPCLLAFRNCPGLQLQDLTKGDMDTVARGLLYTHPLMSELVKRFQQKTEKLVSGISSKAEGVFLWTRFVIHILIDGLEAGDDMDELQHKLNILPSGLRELYRRMLNKMSKGHQVQAAEMFQIYHKWFDATSENLPSLIFSYAHKDPSHTFKLDVGAVSGDDIHWQLKSFYTRLRSRCCGLLEISDRGAKRVHDQDYLLVTSAEELKRIVEHSSVDCIVYSHRTVAEFITSPDVWADISTATGPTFDPSVNLAAACLSGLKTMNHIKDSEVVKWLPNFMLFSRTATKLSNQLLGELMSNLDEAMGKMHQEHTLQPLLLHWSTNYLGYIPPSQEIFNPASSIYSFSAFYGVAQYLDSCSPPTDELSRYVAVMLALKCWYMANVGVDKKGFNIKKLPTTQERIRTLKVLFRTAADPEQRAFGMSLWSHAVGIASLGYSSENLELLEIFLANAKSAQDLRKEHLPRILGVQSTPEAMLEEYVRIGDPEVSCKASQLLEL</sequence>
<dbReference type="Pfam" id="PF24883">
    <property type="entry name" value="NPHP3_N"/>
    <property type="match status" value="1"/>
</dbReference>
<name>A0A6A5WEW1_9PLEO</name>
<reference evidence="3" key="1">
    <citation type="journal article" date="2020" name="Stud. Mycol.">
        <title>101 Dothideomycetes genomes: a test case for predicting lifestyles and emergence of pathogens.</title>
        <authorList>
            <person name="Haridas S."/>
            <person name="Albert R."/>
            <person name="Binder M."/>
            <person name="Bloem J."/>
            <person name="Labutti K."/>
            <person name="Salamov A."/>
            <person name="Andreopoulos B."/>
            <person name="Baker S."/>
            <person name="Barry K."/>
            <person name="Bills G."/>
            <person name="Bluhm B."/>
            <person name="Cannon C."/>
            <person name="Castanera R."/>
            <person name="Culley D."/>
            <person name="Daum C."/>
            <person name="Ezra D."/>
            <person name="Gonzalez J."/>
            <person name="Henrissat B."/>
            <person name="Kuo A."/>
            <person name="Liang C."/>
            <person name="Lipzen A."/>
            <person name="Lutzoni F."/>
            <person name="Magnuson J."/>
            <person name="Mondo S."/>
            <person name="Nolan M."/>
            <person name="Ohm R."/>
            <person name="Pangilinan J."/>
            <person name="Park H.-J."/>
            <person name="Ramirez L."/>
            <person name="Alfaro M."/>
            <person name="Sun H."/>
            <person name="Tritt A."/>
            <person name="Yoshinaga Y."/>
            <person name="Zwiers L.-H."/>
            <person name="Turgeon B."/>
            <person name="Goodwin S."/>
            <person name="Spatafora J."/>
            <person name="Crous P."/>
            <person name="Grigoriev I."/>
        </authorList>
    </citation>
    <scope>NUCLEOTIDE SEQUENCE</scope>
    <source>
        <strain evidence="3">CBS 123094</strain>
    </source>
</reference>
<dbReference type="InterPro" id="IPR056693">
    <property type="entry name" value="DUF7791"/>
</dbReference>
<keyword evidence="4" id="KW-1185">Reference proteome</keyword>
<dbReference type="PANTHER" id="PTHR10039:SF5">
    <property type="entry name" value="NACHT DOMAIN-CONTAINING PROTEIN"/>
    <property type="match status" value="1"/>
</dbReference>
<dbReference type="PANTHER" id="PTHR10039">
    <property type="entry name" value="AMELOGENIN"/>
    <property type="match status" value="1"/>
</dbReference>
<dbReference type="Proteomes" id="UP000799779">
    <property type="component" value="Unassembled WGS sequence"/>
</dbReference>
<dbReference type="Pfam" id="PF25053">
    <property type="entry name" value="DUF7791"/>
    <property type="match status" value="1"/>
</dbReference>
<dbReference type="InterPro" id="IPR027417">
    <property type="entry name" value="P-loop_NTPase"/>
</dbReference>
<evidence type="ECO:0000259" key="2">
    <source>
        <dbReference type="PROSITE" id="PS50837"/>
    </source>
</evidence>
<accession>A0A6A5WEW1</accession>
<feature type="domain" description="NACHT" evidence="2">
    <location>
        <begin position="272"/>
        <end position="426"/>
    </location>
</feature>
<dbReference type="OrthoDB" id="443402at2759"/>
<proteinExistence type="predicted"/>
<dbReference type="SUPFAM" id="SSF52540">
    <property type="entry name" value="P-loop containing nucleoside triphosphate hydrolases"/>
    <property type="match status" value="1"/>
</dbReference>
<gene>
    <name evidence="3" type="ORF">P154DRAFT_563928</name>
</gene>
<dbReference type="AlphaFoldDB" id="A0A6A5WEW1"/>
<dbReference type="Gene3D" id="3.40.50.300">
    <property type="entry name" value="P-loop containing nucleotide triphosphate hydrolases"/>
    <property type="match status" value="1"/>
</dbReference>
<evidence type="ECO:0000256" key="1">
    <source>
        <dbReference type="ARBA" id="ARBA00022737"/>
    </source>
</evidence>
<evidence type="ECO:0000313" key="3">
    <source>
        <dbReference type="EMBL" id="KAF1999638.1"/>
    </source>
</evidence>
<dbReference type="InterPro" id="IPR007111">
    <property type="entry name" value="NACHT_NTPase"/>
</dbReference>
<protein>
    <recommendedName>
        <fullName evidence="2">NACHT domain-containing protein</fullName>
    </recommendedName>
</protein>
<organism evidence="3 4">
    <name type="scientific">Amniculicola lignicola CBS 123094</name>
    <dbReference type="NCBI Taxonomy" id="1392246"/>
    <lineage>
        <taxon>Eukaryota</taxon>
        <taxon>Fungi</taxon>
        <taxon>Dikarya</taxon>
        <taxon>Ascomycota</taxon>
        <taxon>Pezizomycotina</taxon>
        <taxon>Dothideomycetes</taxon>
        <taxon>Pleosporomycetidae</taxon>
        <taxon>Pleosporales</taxon>
        <taxon>Amniculicolaceae</taxon>
        <taxon>Amniculicola</taxon>
    </lineage>
</organism>
<dbReference type="InterPro" id="IPR056884">
    <property type="entry name" value="NPHP3-like_N"/>
</dbReference>
<keyword evidence="1" id="KW-0677">Repeat</keyword>
<dbReference type="EMBL" id="ML977594">
    <property type="protein sequence ID" value="KAF1999638.1"/>
    <property type="molecule type" value="Genomic_DNA"/>
</dbReference>